<dbReference type="Gene3D" id="3.40.1350.60">
    <property type="match status" value="1"/>
</dbReference>
<dbReference type="InterPro" id="IPR040452">
    <property type="entry name" value="SfsA_C"/>
</dbReference>
<proteinExistence type="inferred from homology"/>
<dbReference type="PANTHER" id="PTHR30545:SF2">
    <property type="entry name" value="SUGAR FERMENTATION STIMULATION PROTEIN A"/>
    <property type="match status" value="1"/>
</dbReference>
<accession>A0ABQ6H957</accession>
<dbReference type="Proteomes" id="UP001157134">
    <property type="component" value="Unassembled WGS sequence"/>
</dbReference>
<keyword evidence="5" id="KW-1185">Reference proteome</keyword>
<dbReference type="Pfam" id="PF17746">
    <property type="entry name" value="SfsA_N"/>
    <property type="match status" value="1"/>
</dbReference>
<dbReference type="CDD" id="cd22359">
    <property type="entry name" value="SfsA-like_bacterial"/>
    <property type="match status" value="1"/>
</dbReference>
<evidence type="ECO:0000313" key="4">
    <source>
        <dbReference type="EMBL" id="GLX84172.1"/>
    </source>
</evidence>
<feature type="domain" description="Sugar fermentation stimulation protein C-terminal" evidence="2">
    <location>
        <begin position="108"/>
        <end position="244"/>
    </location>
</feature>
<comment type="caution">
    <text evidence="4">The sequence shown here is derived from an EMBL/GenBank/DDBJ whole genome shotgun (WGS) entry which is preliminary data.</text>
</comment>
<evidence type="ECO:0000256" key="1">
    <source>
        <dbReference type="HAMAP-Rule" id="MF_00095"/>
    </source>
</evidence>
<dbReference type="EMBL" id="BSSV01000001">
    <property type="protein sequence ID" value="GLX84172.1"/>
    <property type="molecule type" value="Genomic_DNA"/>
</dbReference>
<dbReference type="Pfam" id="PF03749">
    <property type="entry name" value="SfsA"/>
    <property type="match status" value="1"/>
</dbReference>
<dbReference type="InterPro" id="IPR041465">
    <property type="entry name" value="SfsA_N"/>
</dbReference>
<protein>
    <recommendedName>
        <fullName evidence="1">Sugar fermentation stimulation protein homolog</fullName>
    </recommendedName>
</protein>
<sequence>MYHLIKMSKALFVLSTSKVFKFMLFSSNIHVNKAILIQRYKRFLADVTLADGSTTTLHVANTGAMTGCADIDDGVWYSTSTNPKRKYPYSWEFTEKPNGDLICVNTHRANDYVDQALKAGAIEEFSNISQVEREVRYGEEKSKIDFLLTDSSSKTTYLEVKSVTLLEEDQGYFPDAKTTRGQKHLRELMAMVDAGHNACLLFFVMHNGIKSVKPASHIDAKYSELIVEAKKKGVQILAYKADFIEQDGNISIEKIRAIPVKI</sequence>
<feature type="domain" description="SfsA N-terminal OB" evidence="3">
    <location>
        <begin position="37"/>
        <end position="104"/>
    </location>
</feature>
<evidence type="ECO:0000313" key="5">
    <source>
        <dbReference type="Proteomes" id="UP001157134"/>
    </source>
</evidence>
<dbReference type="NCBIfam" id="TIGR00230">
    <property type="entry name" value="sfsA"/>
    <property type="match status" value="1"/>
</dbReference>
<name>A0ABQ6H957_9GAMM</name>
<comment type="similarity">
    <text evidence="1">Belongs to the SfsA family.</text>
</comment>
<dbReference type="HAMAP" id="MF_00095">
    <property type="entry name" value="SfsA"/>
    <property type="match status" value="1"/>
</dbReference>
<dbReference type="PANTHER" id="PTHR30545">
    <property type="entry name" value="SUGAR FERMENTATION STIMULATION PROTEIN A"/>
    <property type="match status" value="1"/>
</dbReference>
<organism evidence="4 5">
    <name type="scientific">Thalassotalea loyana</name>
    <dbReference type="NCBI Taxonomy" id="280483"/>
    <lineage>
        <taxon>Bacteria</taxon>
        <taxon>Pseudomonadati</taxon>
        <taxon>Pseudomonadota</taxon>
        <taxon>Gammaproteobacteria</taxon>
        <taxon>Alteromonadales</taxon>
        <taxon>Colwelliaceae</taxon>
        <taxon>Thalassotalea</taxon>
    </lineage>
</organism>
<evidence type="ECO:0000259" key="2">
    <source>
        <dbReference type="Pfam" id="PF03749"/>
    </source>
</evidence>
<gene>
    <name evidence="1 4" type="primary">sfsA</name>
    <name evidence="4" type="ORF">tloyanaT_04240</name>
</gene>
<dbReference type="InterPro" id="IPR005224">
    <property type="entry name" value="SfsA"/>
</dbReference>
<dbReference type="Gene3D" id="2.40.50.580">
    <property type="match status" value="1"/>
</dbReference>
<evidence type="ECO:0000259" key="3">
    <source>
        <dbReference type="Pfam" id="PF17746"/>
    </source>
</evidence>
<reference evidence="4 5" key="1">
    <citation type="submission" date="2023-03" db="EMBL/GenBank/DDBJ databases">
        <title>Thalassotalea loyana LMG 22536T draft genome sequence.</title>
        <authorList>
            <person name="Sawabe T."/>
        </authorList>
    </citation>
    <scope>NUCLEOTIDE SEQUENCE [LARGE SCALE GENOMIC DNA]</scope>
    <source>
        <strain evidence="4 5">LMG 22536</strain>
    </source>
</reference>